<reference evidence="4 5" key="1">
    <citation type="submission" date="2022-04" db="EMBL/GenBank/DDBJ databases">
        <title>Positive selection, recombination, and allopatry shape intraspecific diversity of widespread and dominant cyanobacteria.</title>
        <authorList>
            <person name="Wei J."/>
            <person name="Shu W."/>
            <person name="Hu C."/>
        </authorList>
    </citation>
    <scope>NUCLEOTIDE SEQUENCE [LARGE SCALE GENOMIC DNA]</scope>
    <source>
        <strain evidence="4 5">AS-A4</strain>
    </source>
</reference>
<proteinExistence type="predicted"/>
<keyword evidence="3" id="KW-0472">Membrane</keyword>
<protein>
    <submittedName>
        <fullName evidence="4">Photosystem II protein PsbQ</fullName>
    </submittedName>
</protein>
<evidence type="ECO:0000256" key="3">
    <source>
        <dbReference type="ARBA" id="ARBA00023136"/>
    </source>
</evidence>
<keyword evidence="2" id="KW-0793">Thylakoid</keyword>
<dbReference type="Pfam" id="PF05757">
    <property type="entry name" value="PsbQ"/>
    <property type="match status" value="1"/>
</dbReference>
<dbReference type="InterPro" id="IPR008797">
    <property type="entry name" value="PSII_PsbQ"/>
</dbReference>
<evidence type="ECO:0000313" key="5">
    <source>
        <dbReference type="Proteomes" id="UP001476950"/>
    </source>
</evidence>
<dbReference type="PROSITE" id="PS51257">
    <property type="entry name" value="PROKAR_LIPOPROTEIN"/>
    <property type="match status" value="1"/>
</dbReference>
<dbReference type="Gene3D" id="1.20.120.290">
    <property type="entry name" value="Oxygen-evolving enhancer protein 3 (PsbQ), four-helix up-down bundle"/>
    <property type="match status" value="1"/>
</dbReference>
<dbReference type="Proteomes" id="UP001476950">
    <property type="component" value="Unassembled WGS sequence"/>
</dbReference>
<evidence type="ECO:0000313" key="4">
    <source>
        <dbReference type="EMBL" id="MEP1058543.1"/>
    </source>
</evidence>
<comment type="caution">
    <text evidence="4">The sequence shown here is derived from an EMBL/GenBank/DDBJ whole genome shotgun (WGS) entry which is preliminary data.</text>
</comment>
<dbReference type="RefSeq" id="WP_190447856.1">
    <property type="nucleotide sequence ID" value="NZ_JAMPLM010000005.1"/>
</dbReference>
<accession>A0ABV0KHM9</accession>
<keyword evidence="5" id="KW-1185">Reference proteome</keyword>
<dbReference type="InterPro" id="IPR023222">
    <property type="entry name" value="PsbQ-like_dom_sf"/>
</dbReference>
<organism evidence="4 5">
    <name type="scientific">Stenomitos frigidus AS-A4</name>
    <dbReference type="NCBI Taxonomy" id="2933935"/>
    <lineage>
        <taxon>Bacteria</taxon>
        <taxon>Bacillati</taxon>
        <taxon>Cyanobacteriota</taxon>
        <taxon>Cyanophyceae</taxon>
        <taxon>Leptolyngbyales</taxon>
        <taxon>Leptolyngbyaceae</taxon>
        <taxon>Stenomitos</taxon>
    </lineage>
</organism>
<name>A0ABV0KHM9_9CYAN</name>
<dbReference type="NCBIfam" id="TIGR03042">
    <property type="entry name" value="PS_II_psbQ_bact"/>
    <property type="match status" value="1"/>
</dbReference>
<comment type="subcellular location">
    <subcellularLocation>
        <location evidence="1">Membrane</location>
    </subcellularLocation>
</comment>
<dbReference type="SUPFAM" id="SSF101112">
    <property type="entry name" value="Oxygen-evolving enhancer protein 3"/>
    <property type="match status" value="1"/>
</dbReference>
<dbReference type="EMBL" id="JAMPLM010000005">
    <property type="protein sequence ID" value="MEP1058543.1"/>
    <property type="molecule type" value="Genomic_DNA"/>
</dbReference>
<gene>
    <name evidence="4" type="primary">psbQ</name>
    <name evidence="4" type="ORF">NDI38_08840</name>
</gene>
<sequence length="147" mass="16440">MVTYRSVIAFVLMLLTTMLVSCSSVTETKPLSYTTAQVEEIQTYAGDLLELRDRLPELADLVQKENWTFVRNFIHGPLGELRTKMIYLSRNLLPNDQEKAAALAKETFQSLVALDAAAEKADYKVAVRNLSKTVAGLNDFLELVPKS</sequence>
<dbReference type="InterPro" id="IPR017487">
    <property type="entry name" value="PSII_PsbQ_cyanobac"/>
</dbReference>
<evidence type="ECO:0000256" key="1">
    <source>
        <dbReference type="ARBA" id="ARBA00004370"/>
    </source>
</evidence>
<evidence type="ECO:0000256" key="2">
    <source>
        <dbReference type="ARBA" id="ARBA00023078"/>
    </source>
</evidence>